<gene>
    <name evidence="3" type="ordered locus">Cyan7425_5192</name>
</gene>
<sequence length="404" mass="45417">MQRLHLALRAAGIESTVLSAKPSSASRPPKHVLQFQRTLLERGVDRGLREASRFLGLSQAPDLSGHRLIQHPAYQAADILHIHSFFVFFSYLWLPRLTRHKPAILTLCDMWPYTGHCQYSYDCDRWKTGCGQCPYPESYPAIQRDGTALEWKLKQWAFQRSNLVVVTKSRWATEQVQQSMLGHFPHHRIYNGVDTQIFHPRDRQSCRQSLGLPLDRNILLFSASNLNNPRKGGDLLLQAIRELPQSVTANLLLLTIGRGGESLAQEVGIETVNLGYISDEQRLAHCYAAADLFLFPTRNELLGNVALESLACGTPVVAFKVGGVPDVVQHGLTGYLAEPENASDLCQGIQQLLTQPQLHQNMSRNGPERVKQEFSLEVAVQKYTNLYHSLLAEAELRQNTLLPV</sequence>
<dbReference type="STRING" id="395961.Cyan7425_5192"/>
<dbReference type="PANTHER" id="PTHR45947:SF3">
    <property type="entry name" value="SULFOQUINOVOSYL TRANSFERASE SQD2"/>
    <property type="match status" value="1"/>
</dbReference>
<dbReference type="EMBL" id="CP001344">
    <property type="protein sequence ID" value="ACL47485.1"/>
    <property type="molecule type" value="Genomic_DNA"/>
</dbReference>
<dbReference type="InterPro" id="IPR001296">
    <property type="entry name" value="Glyco_trans_1"/>
</dbReference>
<dbReference type="SUPFAM" id="SSF53756">
    <property type="entry name" value="UDP-Glycosyltransferase/glycogen phosphorylase"/>
    <property type="match status" value="1"/>
</dbReference>
<evidence type="ECO:0000313" key="3">
    <source>
        <dbReference type="EMBL" id="ACL47485.1"/>
    </source>
</evidence>
<reference evidence="3" key="1">
    <citation type="submission" date="2009-01" db="EMBL/GenBank/DDBJ databases">
        <title>Complete sequence of chromosome Cyanothece sp. PCC 7425.</title>
        <authorList>
            <consortium name="US DOE Joint Genome Institute"/>
            <person name="Lucas S."/>
            <person name="Copeland A."/>
            <person name="Lapidus A."/>
            <person name="Glavina del Rio T."/>
            <person name="Dalin E."/>
            <person name="Tice H."/>
            <person name="Bruce D."/>
            <person name="Goodwin L."/>
            <person name="Pitluck S."/>
            <person name="Sims D."/>
            <person name="Meineke L."/>
            <person name="Brettin T."/>
            <person name="Detter J.C."/>
            <person name="Han C."/>
            <person name="Larimer F."/>
            <person name="Land M."/>
            <person name="Hauser L."/>
            <person name="Kyrpides N."/>
            <person name="Ovchinnikova G."/>
            <person name="Liberton M."/>
            <person name="Stoeckel J."/>
            <person name="Banerjee A."/>
            <person name="Singh A."/>
            <person name="Page L."/>
            <person name="Sato H."/>
            <person name="Zhao L."/>
            <person name="Sherman L."/>
            <person name="Pakrasi H."/>
            <person name="Richardson P."/>
        </authorList>
    </citation>
    <scope>NUCLEOTIDE SEQUENCE</scope>
    <source>
        <strain evidence="3">PCC 7425</strain>
    </source>
</reference>
<dbReference type="eggNOG" id="COG0438">
    <property type="taxonomic scope" value="Bacteria"/>
</dbReference>
<dbReference type="PANTHER" id="PTHR45947">
    <property type="entry name" value="SULFOQUINOVOSYL TRANSFERASE SQD2"/>
    <property type="match status" value="1"/>
</dbReference>
<dbReference type="Gene3D" id="3.40.50.2000">
    <property type="entry name" value="Glycogen Phosphorylase B"/>
    <property type="match status" value="2"/>
</dbReference>
<proteinExistence type="predicted"/>
<dbReference type="GO" id="GO:0016757">
    <property type="term" value="F:glycosyltransferase activity"/>
    <property type="evidence" value="ECO:0007669"/>
    <property type="project" value="InterPro"/>
</dbReference>
<dbReference type="HOGENOM" id="CLU_009583_28_2_3"/>
<accession>B8HQ88</accession>
<feature type="domain" description="Glycosyl transferase family 1" evidence="1">
    <location>
        <begin position="203"/>
        <end position="368"/>
    </location>
</feature>
<dbReference type="AlphaFoldDB" id="B8HQ88"/>
<dbReference type="KEGG" id="cyn:Cyan7425_5192"/>
<protein>
    <submittedName>
        <fullName evidence="3">Glycosyl transferase group 1</fullName>
    </submittedName>
</protein>
<dbReference type="CAZy" id="GT4">
    <property type="family name" value="Glycosyltransferase Family 4"/>
</dbReference>
<organism evidence="3">
    <name type="scientific">Cyanothece sp. (strain PCC 7425 / ATCC 29141)</name>
    <dbReference type="NCBI Taxonomy" id="395961"/>
    <lineage>
        <taxon>Bacteria</taxon>
        <taxon>Bacillati</taxon>
        <taxon>Cyanobacteriota</taxon>
        <taxon>Cyanophyceae</taxon>
        <taxon>Gomontiellales</taxon>
        <taxon>Cyanothecaceae</taxon>
        <taxon>Cyanothece</taxon>
    </lineage>
</organism>
<dbReference type="Pfam" id="PF00534">
    <property type="entry name" value="Glycos_transf_1"/>
    <property type="match status" value="1"/>
</dbReference>
<feature type="domain" description="Glycosyltransferase subfamily 4-like N-terminal" evidence="2">
    <location>
        <begin position="3"/>
        <end position="196"/>
    </location>
</feature>
<evidence type="ECO:0000259" key="2">
    <source>
        <dbReference type="Pfam" id="PF13439"/>
    </source>
</evidence>
<keyword evidence="3" id="KW-0808">Transferase</keyword>
<name>B8HQ88_CYAP4</name>
<dbReference type="InterPro" id="IPR028098">
    <property type="entry name" value="Glyco_trans_4-like_N"/>
</dbReference>
<dbReference type="InterPro" id="IPR050194">
    <property type="entry name" value="Glycosyltransferase_grp1"/>
</dbReference>
<evidence type="ECO:0000259" key="1">
    <source>
        <dbReference type="Pfam" id="PF00534"/>
    </source>
</evidence>
<dbReference type="Pfam" id="PF13439">
    <property type="entry name" value="Glyco_transf_4"/>
    <property type="match status" value="1"/>
</dbReference>